<evidence type="ECO:0000256" key="1">
    <source>
        <dbReference type="SAM" id="MobiDB-lite"/>
    </source>
</evidence>
<organism evidence="2 3">
    <name type="scientific">Recurvomyces mirabilis</name>
    <dbReference type="NCBI Taxonomy" id="574656"/>
    <lineage>
        <taxon>Eukaryota</taxon>
        <taxon>Fungi</taxon>
        <taxon>Dikarya</taxon>
        <taxon>Ascomycota</taxon>
        <taxon>Pezizomycotina</taxon>
        <taxon>Dothideomycetes</taxon>
        <taxon>Dothideomycetidae</taxon>
        <taxon>Mycosphaerellales</taxon>
        <taxon>Teratosphaeriaceae</taxon>
        <taxon>Recurvomyces</taxon>
    </lineage>
</organism>
<dbReference type="Proteomes" id="UP001274830">
    <property type="component" value="Unassembled WGS sequence"/>
</dbReference>
<feature type="region of interest" description="Disordered" evidence="1">
    <location>
        <begin position="171"/>
        <end position="211"/>
    </location>
</feature>
<keyword evidence="3" id="KW-1185">Reference proteome</keyword>
<proteinExistence type="predicted"/>
<gene>
    <name evidence="2" type="ORF">LTR78_002961</name>
</gene>
<feature type="region of interest" description="Disordered" evidence="1">
    <location>
        <begin position="774"/>
        <end position="840"/>
    </location>
</feature>
<feature type="compositionally biased region" description="Polar residues" evidence="1">
    <location>
        <begin position="900"/>
        <end position="920"/>
    </location>
</feature>
<feature type="region of interest" description="Disordered" evidence="1">
    <location>
        <begin position="1434"/>
        <end position="1512"/>
    </location>
</feature>
<feature type="compositionally biased region" description="Polar residues" evidence="1">
    <location>
        <begin position="655"/>
        <end position="666"/>
    </location>
</feature>
<feature type="compositionally biased region" description="Polar residues" evidence="1">
    <location>
        <begin position="591"/>
        <end position="601"/>
    </location>
</feature>
<feature type="compositionally biased region" description="Polar residues" evidence="1">
    <location>
        <begin position="805"/>
        <end position="831"/>
    </location>
</feature>
<feature type="compositionally biased region" description="Low complexity" evidence="1">
    <location>
        <begin position="393"/>
        <end position="416"/>
    </location>
</feature>
<sequence length="1651" mass="179815">MPFTDGVSSMSGRNSRASNVSGMTGSVRSAPPPVPKANDMFSNAGVLSMLKTSTDTGDIGALSFNQGRLPTMPRPAHQRRGHASRPSQSNDLPRPSGASHHYPGGNSHHRYAPSQTSRISDSTSFMRRGSLTSMQSMPPSLPPIHNGKAPLQMPAPVYDTARDNRSYSMTSAPISGQLPRHQSATSLKSAGHEPRHAQRMLPGNAPPMPENRPPYVYPTRLKRPGYRSPSPAPSDLSAQGPFMPPMVPGNVRPVAMQRPPMPTYNSDFGAQDAHYLNVRPPPRAMNSSPDMPYEQPQFAYRPNAMRSDPGLPMGLPMPQQRRQPMYGPPPARSGYPGQYYGPPRPGYAAYPMQHPSYGYPAQRGPPPIANMMPMAHNMFHNAARMARHLPSRTDTPLTDMSPPSSDPPSSGTAPTSSSPPTPKDGSTIHVAVDPLFIDPALTDLPDSSSEPVLAAEYFAYAEGLEKTIDEPDVEIAHPSMAPTGFVQRVKAMLESRAAVEAAARKEDERDRAAAIYDDGRLQHAPLGQHDNFELVELDAAEESRFIILEEFDAPVELPASPVKLVELSTTPPRPQQELRLTREMIKAELAASSTVQDSSGEVRSPMTIDEVTKPEHNRQTSKHTSSSHHTTSNKQGENPKPSPSSTLETPGIRRQPSTTESAQTASPEIISGIDYALRFSAPIDTTVTTTETQSKDPFVLDADTITLQHQRSKGRVTLVLERKQSIEERDTQADISATPVSPLLPGEDVARYSAVSPLHTYTHGIDETLHAAEVTDDAHSEEITQTSTEALSPTEDSLPPPTPRTPKTYSKSVQLPHNSVTTTETPSTNRYSLPPDLSTVAESTMNTNSEMITDVAVRFSLPTTTITIGKPQIVTIPPSSSPEKPESPPRKSKARGLQPRGTNRNSVTFADQVAPLNTNKLDSRREPCFDEPAIGKGKSISRQPSPLDDSFDSGRATSSRESTTELRFPNNGLNSRFSSTHLPGLKEESIEDMSISDKQKRSSHRTDSQPLALPARIAAVKAMQERRLQESADKAKARRAARHYNRALAEARDLPSLNFSRMDLIDKLNEALEIRPSKSLEVVRRRDFSGIYCPSPQRPQSTEPLRERYASFFSKPEDFTFFDNPSMDDLDDEQAYSAGIPTVEVQEFTRIEGGEQNASNPNSKPGSRALSPEDLLSVATQVNRLSIPSVTGLSDKITSILPALRNLQLDSILSSSEGFAHALGELHNLGGSRPETVLSTRTSAGFRTLAERAEEIVQHGTHDSVVPTSRLLLMNKELPPLPESASADKVSAISTIDGKLSYLSGSVSAPTDLGKDVARPSSALVRQRSPLSEDEVRQLLPPEMNPITRSKRSLIISSASRPWNQDENYPWAGKDVPVDLTIPSETHTRDSLIGELHRRAKSVDFSTTLQTIESPAGIDIGSILTTDDGTASVTTEQATGVSTNHTRTSHNRKPSKRSIIGSITKKISLPGYSKRITDDTTASSLPSPPLNSDSSQPHKPGDRYPTSALTPPVNLHLDEVRSFFSDNSSERQRRAHSSFRKRLTGLSKQKIKPVRLDATRGASQDDTGYDAGSLNAEHERLGAVSSAETVDGIGMGKAEFRIKKLGERLRHLWVRGGDLIRSLSGRGGKVVRRGGGTAREDWLSDSLYSGV</sequence>
<feature type="compositionally biased region" description="Basic and acidic residues" evidence="1">
    <location>
        <begin position="995"/>
        <end position="1007"/>
    </location>
</feature>
<feature type="region of interest" description="Disordered" evidence="1">
    <location>
        <begin position="870"/>
        <end position="1013"/>
    </location>
</feature>
<evidence type="ECO:0000313" key="3">
    <source>
        <dbReference type="Proteomes" id="UP001274830"/>
    </source>
</evidence>
<feature type="region of interest" description="Disordered" evidence="1">
    <location>
        <begin position="55"/>
        <end position="153"/>
    </location>
</feature>
<feature type="compositionally biased region" description="Polar residues" evidence="1">
    <location>
        <begin position="783"/>
        <end position="795"/>
    </location>
</feature>
<feature type="compositionally biased region" description="Basic residues" evidence="1">
    <location>
        <begin position="1447"/>
        <end position="1456"/>
    </location>
</feature>
<accession>A0AAE1C4F3</accession>
<feature type="region of interest" description="Disordered" evidence="1">
    <location>
        <begin position="590"/>
        <end position="667"/>
    </location>
</feature>
<feature type="compositionally biased region" description="Basic residues" evidence="1">
    <location>
        <begin position="1533"/>
        <end position="1546"/>
    </location>
</feature>
<feature type="region of interest" description="Disordered" evidence="1">
    <location>
        <begin position="319"/>
        <end position="340"/>
    </location>
</feature>
<feature type="compositionally biased region" description="Polar residues" evidence="1">
    <location>
        <begin position="1"/>
        <end position="27"/>
    </location>
</feature>
<feature type="region of interest" description="Disordered" evidence="1">
    <location>
        <begin position="1525"/>
        <end position="1546"/>
    </location>
</feature>
<feature type="compositionally biased region" description="Low complexity" evidence="1">
    <location>
        <begin position="622"/>
        <end position="632"/>
    </location>
</feature>
<evidence type="ECO:0000313" key="2">
    <source>
        <dbReference type="EMBL" id="KAK3677423.1"/>
    </source>
</evidence>
<reference evidence="2" key="1">
    <citation type="submission" date="2023-07" db="EMBL/GenBank/DDBJ databases">
        <title>Black Yeasts Isolated from many extreme environments.</title>
        <authorList>
            <person name="Coleine C."/>
            <person name="Stajich J.E."/>
            <person name="Selbmann L."/>
        </authorList>
    </citation>
    <scope>NUCLEOTIDE SEQUENCE</scope>
    <source>
        <strain evidence="2">CCFEE 5485</strain>
    </source>
</reference>
<feature type="compositionally biased region" description="Low complexity" evidence="1">
    <location>
        <begin position="1479"/>
        <end position="1495"/>
    </location>
</feature>
<feature type="region of interest" description="Disordered" evidence="1">
    <location>
        <begin position="1"/>
        <end position="40"/>
    </location>
</feature>
<feature type="region of interest" description="Disordered" evidence="1">
    <location>
        <begin position="392"/>
        <end position="428"/>
    </location>
</feature>
<feature type="compositionally biased region" description="Polar residues" evidence="1">
    <location>
        <begin position="971"/>
        <end position="981"/>
    </location>
</feature>
<feature type="compositionally biased region" description="Polar residues" evidence="1">
    <location>
        <begin position="113"/>
        <end position="138"/>
    </location>
</feature>
<name>A0AAE1C4F3_9PEZI</name>
<feature type="compositionally biased region" description="Polar residues" evidence="1">
    <location>
        <begin position="1434"/>
        <end position="1446"/>
    </location>
</feature>
<comment type="caution">
    <text evidence="2">The sequence shown here is derived from an EMBL/GenBank/DDBJ whole genome shotgun (WGS) entry which is preliminary data.</text>
</comment>
<dbReference type="EMBL" id="JAUTXT010000007">
    <property type="protein sequence ID" value="KAK3677423.1"/>
    <property type="molecule type" value="Genomic_DNA"/>
</dbReference>
<feature type="compositionally biased region" description="Polar residues" evidence="1">
    <location>
        <begin position="171"/>
        <end position="188"/>
    </location>
</feature>
<protein>
    <submittedName>
        <fullName evidence="2">Uncharacterized protein</fullName>
    </submittedName>
</protein>